<keyword evidence="1" id="KW-0732">Signal</keyword>
<name>A0ABS5AIQ9_9PSEU</name>
<sequence length="486" mass="50579">MAVCADRAIGGAVLAALLLGAGCAAPPQQPKPEPLKPIDVAIGGKRVATAGVLQTTAEASIVRALSQQKVARSGDGTVSCWFAKAQTGAKPEEGEPVNVSDTLWCGPVQVPGTGPAPDWIPVPLTQGDGGYQVGEPRLPEPGTSSSPEIEMVRVDGSATKPDGGKDRSAGPGFFAVVADTGEKNSGDLGLNPADAIRLRDDFLDIRGTGWGNPNRFTLPDGGTLTPEPGSRLAVLRLRADRLSQLEPELIERSWVGGSPPKPQLALDLPDGWHDIPDAQLPSFGNFFLVFTTPAKNTGQTPPKLVLRSKPSPSLEQQIELPTGNAPYALPKVLRRAATGPAPVTASQDFTFQHKGSSGTAKLTVTDVRLGLVRPVLNSEGRMELLTAEPGKGLLEIRLKAEGPLPDAVGGTLFGERIEVKLPGGGKAKLKGQRYGGDVFPTALVVEVPEDVRSVTVSLGSGSVSLPSRGSFSFSSTSAAMALSLDF</sequence>
<feature type="chain" id="PRO_5046503554" evidence="1">
    <location>
        <begin position="25"/>
        <end position="486"/>
    </location>
</feature>
<evidence type="ECO:0000313" key="3">
    <source>
        <dbReference type="Proteomes" id="UP001519363"/>
    </source>
</evidence>
<keyword evidence="3" id="KW-1185">Reference proteome</keyword>
<dbReference type="PROSITE" id="PS51257">
    <property type="entry name" value="PROKAR_LIPOPROTEIN"/>
    <property type="match status" value="1"/>
</dbReference>
<feature type="signal peptide" evidence="1">
    <location>
        <begin position="1"/>
        <end position="24"/>
    </location>
</feature>
<organism evidence="2 3">
    <name type="scientific">Crossiella equi</name>
    <dbReference type="NCBI Taxonomy" id="130796"/>
    <lineage>
        <taxon>Bacteria</taxon>
        <taxon>Bacillati</taxon>
        <taxon>Actinomycetota</taxon>
        <taxon>Actinomycetes</taxon>
        <taxon>Pseudonocardiales</taxon>
        <taxon>Pseudonocardiaceae</taxon>
        <taxon>Crossiella</taxon>
    </lineage>
</organism>
<dbReference type="EMBL" id="JAGIOO010000001">
    <property type="protein sequence ID" value="MBP2476468.1"/>
    <property type="molecule type" value="Genomic_DNA"/>
</dbReference>
<reference evidence="2 3" key="1">
    <citation type="submission" date="2021-03" db="EMBL/GenBank/DDBJ databases">
        <title>Sequencing the genomes of 1000 actinobacteria strains.</title>
        <authorList>
            <person name="Klenk H.-P."/>
        </authorList>
    </citation>
    <scope>NUCLEOTIDE SEQUENCE [LARGE SCALE GENOMIC DNA]</scope>
    <source>
        <strain evidence="2 3">DSM 44580</strain>
    </source>
</reference>
<evidence type="ECO:0000256" key="1">
    <source>
        <dbReference type="SAM" id="SignalP"/>
    </source>
</evidence>
<dbReference type="Proteomes" id="UP001519363">
    <property type="component" value="Unassembled WGS sequence"/>
</dbReference>
<comment type="caution">
    <text evidence="2">The sequence shown here is derived from an EMBL/GenBank/DDBJ whole genome shotgun (WGS) entry which is preliminary data.</text>
</comment>
<evidence type="ECO:0000313" key="2">
    <source>
        <dbReference type="EMBL" id="MBP2476468.1"/>
    </source>
</evidence>
<accession>A0ABS5AIQ9</accession>
<protein>
    <submittedName>
        <fullName evidence="2">Uncharacterized protein</fullName>
    </submittedName>
</protein>
<gene>
    <name evidence="2" type="ORF">JOF53_005340</name>
</gene>
<proteinExistence type="predicted"/>